<keyword evidence="3" id="KW-1185">Reference proteome</keyword>
<sequence>MENQTNQTITRPRIVIPEAPRMAILEAPAMEQQNQPQSTNPPATPYASRTRFFVYPETDINEGHSDKLCQNEALNMEESTPLGPWIRSNQYGRRVMEEKDRKYHSNPSQSKNFGLYSPTIPASMIAQMEAMKLQEEANKEGLNSSNRQKTSSNGDGRGVWHRTIRHTAQIQDNTDANNNTTPTKTGNKTVSYTWRSISKASWILKKGGLWNIGNGANINIWTDNWLPRQQGHKIWTPRGEATQIWVKDLMYPEIRSWNRQLISDTFMPFEAEQIVQIPIVHLSNPDEFSWPSTKDGIYTVKSGYQAIQEWR</sequence>
<proteinExistence type="predicted"/>
<dbReference type="EMBL" id="DF973749">
    <property type="protein sequence ID" value="GAU39200.1"/>
    <property type="molecule type" value="Genomic_DNA"/>
</dbReference>
<dbReference type="OrthoDB" id="1111966at2759"/>
<gene>
    <name evidence="2" type="ORF">TSUD_270450</name>
</gene>
<evidence type="ECO:0000313" key="2">
    <source>
        <dbReference type="EMBL" id="GAU39200.1"/>
    </source>
</evidence>
<accession>A0A2Z6NR54</accession>
<reference evidence="3" key="1">
    <citation type="journal article" date="2017" name="Front. Plant Sci.">
        <title>Climate Clever Clovers: New Paradigm to Reduce the Environmental Footprint of Ruminants by Breeding Low Methanogenic Forages Utilizing Haplotype Variation.</title>
        <authorList>
            <person name="Kaur P."/>
            <person name="Appels R."/>
            <person name="Bayer P.E."/>
            <person name="Keeble-Gagnere G."/>
            <person name="Wang J."/>
            <person name="Hirakawa H."/>
            <person name="Shirasawa K."/>
            <person name="Vercoe P."/>
            <person name="Stefanova K."/>
            <person name="Durmic Z."/>
            <person name="Nichols P."/>
            <person name="Revell C."/>
            <person name="Isobe S.N."/>
            <person name="Edwards D."/>
            <person name="Erskine W."/>
        </authorList>
    </citation>
    <scope>NUCLEOTIDE SEQUENCE [LARGE SCALE GENOMIC DNA]</scope>
    <source>
        <strain evidence="3">cv. Daliak</strain>
    </source>
</reference>
<name>A0A2Z6NR54_TRISU</name>
<protein>
    <submittedName>
        <fullName evidence="2">Uncharacterized protein</fullName>
    </submittedName>
</protein>
<dbReference type="AlphaFoldDB" id="A0A2Z6NR54"/>
<feature type="region of interest" description="Disordered" evidence="1">
    <location>
        <begin position="136"/>
        <end position="159"/>
    </location>
</feature>
<dbReference type="Proteomes" id="UP000242715">
    <property type="component" value="Unassembled WGS sequence"/>
</dbReference>
<organism evidence="2 3">
    <name type="scientific">Trifolium subterraneum</name>
    <name type="common">Subterranean clover</name>
    <dbReference type="NCBI Taxonomy" id="3900"/>
    <lineage>
        <taxon>Eukaryota</taxon>
        <taxon>Viridiplantae</taxon>
        <taxon>Streptophyta</taxon>
        <taxon>Embryophyta</taxon>
        <taxon>Tracheophyta</taxon>
        <taxon>Spermatophyta</taxon>
        <taxon>Magnoliopsida</taxon>
        <taxon>eudicotyledons</taxon>
        <taxon>Gunneridae</taxon>
        <taxon>Pentapetalae</taxon>
        <taxon>rosids</taxon>
        <taxon>fabids</taxon>
        <taxon>Fabales</taxon>
        <taxon>Fabaceae</taxon>
        <taxon>Papilionoideae</taxon>
        <taxon>50 kb inversion clade</taxon>
        <taxon>NPAAA clade</taxon>
        <taxon>Hologalegina</taxon>
        <taxon>IRL clade</taxon>
        <taxon>Trifolieae</taxon>
        <taxon>Trifolium</taxon>
    </lineage>
</organism>
<evidence type="ECO:0000313" key="3">
    <source>
        <dbReference type="Proteomes" id="UP000242715"/>
    </source>
</evidence>
<feature type="compositionally biased region" description="Polar residues" evidence="1">
    <location>
        <begin position="141"/>
        <end position="154"/>
    </location>
</feature>
<evidence type="ECO:0000256" key="1">
    <source>
        <dbReference type="SAM" id="MobiDB-lite"/>
    </source>
</evidence>